<dbReference type="AlphaFoldDB" id="A0A7S9D959"/>
<evidence type="ECO:0000313" key="1">
    <source>
        <dbReference type="EMBL" id="QPF93318.1"/>
    </source>
</evidence>
<dbReference type="EMBL" id="CP061379">
    <property type="protein sequence ID" value="QPF93318.1"/>
    <property type="molecule type" value="Genomic_DNA"/>
</dbReference>
<dbReference type="RefSeq" id="WP_195802831.1">
    <property type="nucleotide sequence ID" value="NZ_CP061379.1"/>
</dbReference>
<proteinExistence type="predicted"/>
<accession>A0A7S9D959</accession>
<sequence>MPDDAKTTPTFEIDDGSVTHLHGTLLPSGLITVGSSLADAKASTPEQSDWAVNGAYDFAEQLRKK</sequence>
<organism evidence="1 2">
    <name type="scientific">Bradyrhizobium commune</name>
    <dbReference type="NCBI Taxonomy" id="83627"/>
    <lineage>
        <taxon>Bacteria</taxon>
        <taxon>Pseudomonadati</taxon>
        <taxon>Pseudomonadota</taxon>
        <taxon>Alphaproteobacteria</taxon>
        <taxon>Hyphomicrobiales</taxon>
        <taxon>Nitrobacteraceae</taxon>
        <taxon>Bradyrhizobium</taxon>
    </lineage>
</organism>
<protein>
    <submittedName>
        <fullName evidence="1">Uncharacterized protein</fullName>
    </submittedName>
</protein>
<reference evidence="1 2" key="1">
    <citation type="submission" date="2020-09" db="EMBL/GenBank/DDBJ databases">
        <title>Complete genomes of bradyrhizobia occurring on native shrubby legumes in Australia.</title>
        <authorList>
            <person name="Lafay B."/>
        </authorList>
    </citation>
    <scope>NUCLEOTIDE SEQUENCE [LARGE SCALE GENOMIC DNA]</scope>
    <source>
        <strain evidence="1 2">BDV5040</strain>
    </source>
</reference>
<name>A0A7S9D959_9BRAD</name>
<gene>
    <name evidence="1" type="ORF">IC761_08635</name>
</gene>
<dbReference type="Proteomes" id="UP000594621">
    <property type="component" value="Chromosome"/>
</dbReference>
<keyword evidence="2" id="KW-1185">Reference proteome</keyword>
<evidence type="ECO:0000313" key="2">
    <source>
        <dbReference type="Proteomes" id="UP000594621"/>
    </source>
</evidence>
<dbReference type="KEGG" id="bcou:IC761_08635"/>